<reference evidence="2 3" key="1">
    <citation type="submission" date="2024-10" db="EMBL/GenBank/DDBJ databases">
        <title>The Natural Products Discovery Center: Release of the First 8490 Sequenced Strains for Exploring Actinobacteria Biosynthetic Diversity.</title>
        <authorList>
            <person name="Kalkreuter E."/>
            <person name="Kautsar S.A."/>
            <person name="Yang D."/>
            <person name="Bader C.D."/>
            <person name="Teijaro C.N."/>
            <person name="Fluegel L."/>
            <person name="Davis C.M."/>
            <person name="Simpson J.R."/>
            <person name="Lauterbach L."/>
            <person name="Steele A.D."/>
            <person name="Gui C."/>
            <person name="Meng S."/>
            <person name="Li G."/>
            <person name="Viehrig K."/>
            <person name="Ye F."/>
            <person name="Su P."/>
            <person name="Kiefer A.F."/>
            <person name="Nichols A."/>
            <person name="Cepeda A.J."/>
            <person name="Yan W."/>
            <person name="Fan B."/>
            <person name="Jiang Y."/>
            <person name="Adhikari A."/>
            <person name="Zheng C.-J."/>
            <person name="Schuster L."/>
            <person name="Cowan T.M."/>
            <person name="Smanski M.J."/>
            <person name="Chevrette M.G."/>
            <person name="De Carvalho L.P.S."/>
            <person name="Shen B."/>
        </authorList>
    </citation>
    <scope>NUCLEOTIDE SEQUENCE [LARGE SCALE GENOMIC DNA]</scope>
    <source>
        <strain evidence="2 3">NPDC051599</strain>
    </source>
</reference>
<evidence type="ECO:0000313" key="3">
    <source>
        <dbReference type="Proteomes" id="UP001612415"/>
    </source>
</evidence>
<comment type="caution">
    <text evidence="2">The sequence shown here is derived from an EMBL/GenBank/DDBJ whole genome shotgun (WGS) entry which is preliminary data.</text>
</comment>
<keyword evidence="3" id="KW-1185">Reference proteome</keyword>
<dbReference type="RefSeq" id="WP_398659782.1">
    <property type="nucleotide sequence ID" value="NZ_JBITDC010000014.1"/>
</dbReference>
<proteinExistence type="predicted"/>
<dbReference type="EMBL" id="JBITDC010000014">
    <property type="protein sequence ID" value="MFI5679306.1"/>
    <property type="molecule type" value="Genomic_DNA"/>
</dbReference>
<sequence>MSDTDREGSGSRRRLSCLAVVVAALAVAAGGLVWLFQDELFHPFGDPRACEGSDAKLPGVISAGGVPIPSDASDIHYVTENGFAQVSFLTDRMPDYLHRAGLVPEGESLFDENYGGGYALGQGESELPEGLCGPALKGPAWSYNTTGAAGPGVNILVERSRVTDTTFRAPARVIASFDIP</sequence>
<keyword evidence="1" id="KW-0812">Transmembrane</keyword>
<accession>A0ABW7YAV4</accession>
<name>A0ABW7YAV4_STRCE</name>
<organism evidence="2 3">
    <name type="scientific">Streptomyces cellulosae</name>
    <dbReference type="NCBI Taxonomy" id="1968"/>
    <lineage>
        <taxon>Bacteria</taxon>
        <taxon>Bacillati</taxon>
        <taxon>Actinomycetota</taxon>
        <taxon>Actinomycetes</taxon>
        <taxon>Kitasatosporales</taxon>
        <taxon>Streptomycetaceae</taxon>
        <taxon>Streptomyces</taxon>
    </lineage>
</organism>
<protein>
    <submittedName>
        <fullName evidence="2">Uncharacterized protein</fullName>
    </submittedName>
</protein>
<feature type="transmembrane region" description="Helical" evidence="1">
    <location>
        <begin position="15"/>
        <end position="36"/>
    </location>
</feature>
<evidence type="ECO:0000256" key="1">
    <source>
        <dbReference type="SAM" id="Phobius"/>
    </source>
</evidence>
<keyword evidence="1" id="KW-0472">Membrane</keyword>
<gene>
    <name evidence="2" type="ORF">ACIA8P_32510</name>
</gene>
<dbReference type="Proteomes" id="UP001612415">
    <property type="component" value="Unassembled WGS sequence"/>
</dbReference>
<evidence type="ECO:0000313" key="2">
    <source>
        <dbReference type="EMBL" id="MFI5679306.1"/>
    </source>
</evidence>
<keyword evidence="1" id="KW-1133">Transmembrane helix</keyword>